<evidence type="ECO:0000256" key="1">
    <source>
        <dbReference type="SAM" id="MobiDB-lite"/>
    </source>
</evidence>
<comment type="caution">
    <text evidence="2">The sequence shown here is derived from an EMBL/GenBank/DDBJ whole genome shotgun (WGS) entry which is preliminary data.</text>
</comment>
<sequence>MATSNRCQRKPGAASQRWQPLRSRDAPRRSGHAWGITTGQLGRRHGHTDGRPHRWTAVQMDRTRPSGEREAAGQTDYGNIEMRTQMQQKKKGDSNLQLLRSKDSRRRTSAASAHNRTNQCRGTDPHLPSSGLGSATAGITTTAIGVGSAALLRRGTPPYQRTSTRSVNCCIGLNPRGAGLSRSRIPRFSLPQNPRLEPVILTRARVRLQHPDQDISPELNQPVEVISGPHRAQKRAGMCR</sequence>
<protein>
    <submittedName>
        <fullName evidence="2">Uncharacterized protein</fullName>
    </submittedName>
</protein>
<dbReference type="AlphaFoldDB" id="A0A4Z2J9U0"/>
<proteinExistence type="predicted"/>
<dbReference type="EMBL" id="SRLO01000012">
    <property type="protein sequence ID" value="TNN87105.1"/>
    <property type="molecule type" value="Genomic_DNA"/>
</dbReference>
<accession>A0A4Z2J9U0</accession>
<keyword evidence="3" id="KW-1185">Reference proteome</keyword>
<feature type="region of interest" description="Disordered" evidence="1">
    <location>
        <begin position="1"/>
        <end position="129"/>
    </location>
</feature>
<gene>
    <name evidence="2" type="ORF">EYF80_002860</name>
</gene>
<name>A0A4Z2J9U0_9TELE</name>
<organism evidence="2 3">
    <name type="scientific">Liparis tanakae</name>
    <name type="common">Tanaka's snailfish</name>
    <dbReference type="NCBI Taxonomy" id="230148"/>
    <lineage>
        <taxon>Eukaryota</taxon>
        <taxon>Metazoa</taxon>
        <taxon>Chordata</taxon>
        <taxon>Craniata</taxon>
        <taxon>Vertebrata</taxon>
        <taxon>Euteleostomi</taxon>
        <taxon>Actinopterygii</taxon>
        <taxon>Neopterygii</taxon>
        <taxon>Teleostei</taxon>
        <taxon>Neoteleostei</taxon>
        <taxon>Acanthomorphata</taxon>
        <taxon>Eupercaria</taxon>
        <taxon>Perciformes</taxon>
        <taxon>Cottioidei</taxon>
        <taxon>Cottales</taxon>
        <taxon>Liparidae</taxon>
        <taxon>Liparis</taxon>
    </lineage>
</organism>
<feature type="compositionally biased region" description="Polar residues" evidence="1">
    <location>
        <begin position="109"/>
        <end position="121"/>
    </location>
</feature>
<feature type="compositionally biased region" description="Basic and acidic residues" evidence="1">
    <location>
        <begin position="61"/>
        <end position="71"/>
    </location>
</feature>
<dbReference type="Proteomes" id="UP000314294">
    <property type="component" value="Unassembled WGS sequence"/>
</dbReference>
<evidence type="ECO:0000313" key="2">
    <source>
        <dbReference type="EMBL" id="TNN87105.1"/>
    </source>
</evidence>
<evidence type="ECO:0000313" key="3">
    <source>
        <dbReference type="Proteomes" id="UP000314294"/>
    </source>
</evidence>
<reference evidence="2 3" key="1">
    <citation type="submission" date="2019-03" db="EMBL/GenBank/DDBJ databases">
        <title>First draft genome of Liparis tanakae, snailfish: a comprehensive survey of snailfish specific genes.</title>
        <authorList>
            <person name="Kim W."/>
            <person name="Song I."/>
            <person name="Jeong J.-H."/>
            <person name="Kim D."/>
            <person name="Kim S."/>
            <person name="Ryu S."/>
            <person name="Song J.Y."/>
            <person name="Lee S.K."/>
        </authorList>
    </citation>
    <scope>NUCLEOTIDE SEQUENCE [LARGE SCALE GENOMIC DNA]</scope>
    <source>
        <tissue evidence="2">Muscle</tissue>
    </source>
</reference>